<comment type="similarity">
    <text evidence="1">Belongs to the LysR transcriptional regulatory family.</text>
</comment>
<evidence type="ECO:0000256" key="4">
    <source>
        <dbReference type="ARBA" id="ARBA00023163"/>
    </source>
</evidence>
<accession>A0A1G8B1W4</accession>
<dbReference type="Pfam" id="PF00126">
    <property type="entry name" value="HTH_1"/>
    <property type="match status" value="1"/>
</dbReference>
<dbReference type="Gene3D" id="1.10.10.10">
    <property type="entry name" value="Winged helix-like DNA-binding domain superfamily/Winged helix DNA-binding domain"/>
    <property type="match status" value="1"/>
</dbReference>
<proteinExistence type="inferred from homology"/>
<dbReference type="PANTHER" id="PTHR30346">
    <property type="entry name" value="TRANSCRIPTIONAL DUAL REGULATOR HCAR-RELATED"/>
    <property type="match status" value="1"/>
</dbReference>
<dbReference type="Proteomes" id="UP000198923">
    <property type="component" value="Unassembled WGS sequence"/>
</dbReference>
<dbReference type="FunFam" id="1.10.10.10:FF:000001">
    <property type="entry name" value="LysR family transcriptional regulator"/>
    <property type="match status" value="1"/>
</dbReference>
<evidence type="ECO:0000259" key="5">
    <source>
        <dbReference type="PROSITE" id="PS50931"/>
    </source>
</evidence>
<dbReference type="GO" id="GO:0003700">
    <property type="term" value="F:DNA-binding transcription factor activity"/>
    <property type="evidence" value="ECO:0007669"/>
    <property type="project" value="InterPro"/>
</dbReference>
<dbReference type="InterPro" id="IPR000847">
    <property type="entry name" value="LysR_HTH_N"/>
</dbReference>
<dbReference type="AlphaFoldDB" id="A0A1G8B1W4"/>
<dbReference type="EMBL" id="FNCN01000013">
    <property type="protein sequence ID" value="SDH27124.1"/>
    <property type="molecule type" value="Genomic_DNA"/>
</dbReference>
<evidence type="ECO:0000256" key="3">
    <source>
        <dbReference type="ARBA" id="ARBA00023125"/>
    </source>
</evidence>
<dbReference type="GO" id="GO:0032993">
    <property type="term" value="C:protein-DNA complex"/>
    <property type="evidence" value="ECO:0007669"/>
    <property type="project" value="TreeGrafter"/>
</dbReference>
<dbReference type="InterPro" id="IPR036390">
    <property type="entry name" value="WH_DNA-bd_sf"/>
</dbReference>
<dbReference type="Gene3D" id="3.40.190.290">
    <property type="match status" value="1"/>
</dbReference>
<evidence type="ECO:0000256" key="1">
    <source>
        <dbReference type="ARBA" id="ARBA00009437"/>
    </source>
</evidence>
<dbReference type="SUPFAM" id="SSF53850">
    <property type="entry name" value="Periplasmic binding protein-like II"/>
    <property type="match status" value="1"/>
</dbReference>
<reference evidence="6 7" key="1">
    <citation type="submission" date="2016-10" db="EMBL/GenBank/DDBJ databases">
        <authorList>
            <person name="de Groot N.N."/>
        </authorList>
    </citation>
    <scope>NUCLEOTIDE SEQUENCE [LARGE SCALE GENOMIC DNA]</scope>
    <source>
        <strain evidence="6 7">CPCC 201354</strain>
    </source>
</reference>
<dbReference type="PROSITE" id="PS50931">
    <property type="entry name" value="HTH_LYSR"/>
    <property type="match status" value="1"/>
</dbReference>
<feature type="domain" description="HTH lysR-type" evidence="5">
    <location>
        <begin position="1"/>
        <end position="58"/>
    </location>
</feature>
<evidence type="ECO:0000256" key="2">
    <source>
        <dbReference type="ARBA" id="ARBA00023015"/>
    </source>
</evidence>
<keyword evidence="7" id="KW-1185">Reference proteome</keyword>
<evidence type="ECO:0000313" key="7">
    <source>
        <dbReference type="Proteomes" id="UP000198923"/>
    </source>
</evidence>
<sequence>MELRQVEHFLAVAEELNFSRAATRLNLGQSAVSASVRALERDLNAALFARTSRAVRLTEAGRVFLPAARRLLAAARDARNDVSTVSGMLTGVVRVGLTQTLQGIDVPGALTDVRRRHPGLTLQLRQGYPNTLLSDVARGRLDLAVVPVTKAPPEGVRLNLLYSEDLVVVTPPGHRLADRATVDLTELAGEVWVEFLKGTTLRDATDAAARAARLTRSIVADVGQLPLLVDLVKAGAGIAIVPRSVAEQTGLLPITIRQSLPRRILMLAYPHSTQSTTAAAVVIEALMSARRRTSIAAVG</sequence>
<keyword evidence="4" id="KW-0804">Transcription</keyword>
<dbReference type="OrthoDB" id="3181812at2"/>
<dbReference type="InterPro" id="IPR005119">
    <property type="entry name" value="LysR_subst-bd"/>
</dbReference>
<dbReference type="GO" id="GO:0003677">
    <property type="term" value="F:DNA binding"/>
    <property type="evidence" value="ECO:0007669"/>
    <property type="project" value="UniProtKB-KW"/>
</dbReference>
<dbReference type="STRING" id="504805.SAMN05421505_11390"/>
<protein>
    <submittedName>
        <fullName evidence="6">DNA-binding transcriptional regulator, LysR family</fullName>
    </submittedName>
</protein>
<dbReference type="PANTHER" id="PTHR30346:SF30">
    <property type="entry name" value="SMALL NEUTRAL PROTEASE REGULATORY PROTEIN"/>
    <property type="match status" value="1"/>
</dbReference>
<dbReference type="Pfam" id="PF03466">
    <property type="entry name" value="LysR_substrate"/>
    <property type="match status" value="1"/>
</dbReference>
<keyword evidence="3 6" id="KW-0238">DNA-binding</keyword>
<dbReference type="InterPro" id="IPR036388">
    <property type="entry name" value="WH-like_DNA-bd_sf"/>
</dbReference>
<name>A0A1G8B1W4_9ACTN</name>
<dbReference type="SUPFAM" id="SSF46785">
    <property type="entry name" value="Winged helix' DNA-binding domain"/>
    <property type="match status" value="1"/>
</dbReference>
<keyword evidence="2" id="KW-0805">Transcription regulation</keyword>
<gene>
    <name evidence="6" type="ORF">SAMN05421505_11390</name>
</gene>
<organism evidence="6 7">
    <name type="scientific">Sinosporangium album</name>
    <dbReference type="NCBI Taxonomy" id="504805"/>
    <lineage>
        <taxon>Bacteria</taxon>
        <taxon>Bacillati</taxon>
        <taxon>Actinomycetota</taxon>
        <taxon>Actinomycetes</taxon>
        <taxon>Streptosporangiales</taxon>
        <taxon>Streptosporangiaceae</taxon>
        <taxon>Sinosporangium</taxon>
    </lineage>
</organism>
<dbReference type="PRINTS" id="PR00039">
    <property type="entry name" value="HTHLYSR"/>
</dbReference>
<evidence type="ECO:0000313" key="6">
    <source>
        <dbReference type="EMBL" id="SDH27124.1"/>
    </source>
</evidence>
<dbReference type="RefSeq" id="WP_093171224.1">
    <property type="nucleotide sequence ID" value="NZ_FNCN01000013.1"/>
</dbReference>